<keyword evidence="5" id="KW-0496">Mitochondrion</keyword>
<name>A0A3P3Y5Y9_PLABS</name>
<dbReference type="Gene3D" id="1.10.30.10">
    <property type="entry name" value="High mobility group box domain"/>
    <property type="match status" value="1"/>
</dbReference>
<gene>
    <name evidence="5" type="ORF">PLBR_LOCUS2794</name>
</gene>
<dbReference type="GO" id="GO:0005634">
    <property type="term" value="C:nucleus"/>
    <property type="evidence" value="ECO:0007669"/>
    <property type="project" value="UniProtKB-UniRule"/>
</dbReference>
<evidence type="ECO:0000259" key="4">
    <source>
        <dbReference type="PROSITE" id="PS50118"/>
    </source>
</evidence>
<evidence type="ECO:0000313" key="6">
    <source>
        <dbReference type="Proteomes" id="UP000290189"/>
    </source>
</evidence>
<feature type="compositionally biased region" description="Basic residues" evidence="3">
    <location>
        <begin position="165"/>
        <end position="176"/>
    </location>
</feature>
<organism evidence="5 6">
    <name type="scientific">Plasmodiophora brassicae</name>
    <name type="common">Clubroot disease agent</name>
    <dbReference type="NCBI Taxonomy" id="37360"/>
    <lineage>
        <taxon>Eukaryota</taxon>
        <taxon>Sar</taxon>
        <taxon>Rhizaria</taxon>
        <taxon>Endomyxa</taxon>
        <taxon>Phytomyxea</taxon>
        <taxon>Plasmodiophorida</taxon>
        <taxon>Plasmodiophoridae</taxon>
        <taxon>Plasmodiophora</taxon>
    </lineage>
</organism>
<dbReference type="SUPFAM" id="SSF47095">
    <property type="entry name" value="HMG-box"/>
    <property type="match status" value="1"/>
</dbReference>
<dbReference type="Proteomes" id="UP000290189">
    <property type="component" value="Unassembled WGS sequence"/>
</dbReference>
<protein>
    <recommendedName>
        <fullName evidence="4">HMG box domain-containing protein</fullName>
    </recommendedName>
</protein>
<accession>A0A3P3Y5Y9</accession>
<geneLocation type="mitochondrion" evidence="5"/>
<evidence type="ECO:0000256" key="3">
    <source>
        <dbReference type="SAM" id="MobiDB-lite"/>
    </source>
</evidence>
<dbReference type="InterPro" id="IPR050342">
    <property type="entry name" value="HMGB"/>
</dbReference>
<dbReference type="PANTHER" id="PTHR48112:SF22">
    <property type="entry name" value="MITOCHONDRIAL TRANSCRIPTION FACTOR A, ISOFORM B"/>
    <property type="match status" value="1"/>
</dbReference>
<feature type="compositionally biased region" description="Basic and acidic residues" evidence="3">
    <location>
        <begin position="129"/>
        <end position="146"/>
    </location>
</feature>
<feature type="domain" description="HMG box" evidence="4">
    <location>
        <begin position="182"/>
        <end position="250"/>
    </location>
</feature>
<keyword evidence="2" id="KW-0539">Nucleus</keyword>
<evidence type="ECO:0000256" key="1">
    <source>
        <dbReference type="ARBA" id="ARBA00023125"/>
    </source>
</evidence>
<dbReference type="AlphaFoldDB" id="A0A3P3Y5Y9"/>
<proteinExistence type="predicted"/>
<dbReference type="InterPro" id="IPR036910">
    <property type="entry name" value="HMG_box_dom_sf"/>
</dbReference>
<dbReference type="SMART" id="SM00398">
    <property type="entry name" value="HMG"/>
    <property type="match status" value="1"/>
</dbReference>
<dbReference type="InterPro" id="IPR009071">
    <property type="entry name" value="HMG_box_dom"/>
</dbReference>
<feature type="DNA-binding region" description="HMG box" evidence="2">
    <location>
        <begin position="182"/>
        <end position="250"/>
    </location>
</feature>
<evidence type="ECO:0000256" key="2">
    <source>
        <dbReference type="PROSITE-ProRule" id="PRU00267"/>
    </source>
</evidence>
<dbReference type="PROSITE" id="PS50118">
    <property type="entry name" value="HMG_BOX_2"/>
    <property type="match status" value="1"/>
</dbReference>
<feature type="region of interest" description="Disordered" evidence="3">
    <location>
        <begin position="95"/>
        <end position="182"/>
    </location>
</feature>
<dbReference type="CDD" id="cd01390">
    <property type="entry name" value="HMG-box_NHP6-like"/>
    <property type="match status" value="1"/>
</dbReference>
<evidence type="ECO:0000313" key="5">
    <source>
        <dbReference type="EMBL" id="SPQ95579.1"/>
    </source>
</evidence>
<dbReference type="EMBL" id="OVEO01000004">
    <property type="protein sequence ID" value="SPQ95579.1"/>
    <property type="molecule type" value="Genomic_DNA"/>
</dbReference>
<dbReference type="PANTHER" id="PTHR48112">
    <property type="entry name" value="HIGH MOBILITY GROUP PROTEIN DSP1"/>
    <property type="match status" value="1"/>
</dbReference>
<sequence>MRHVPKSFRWQWNVHVSEIRASSFLCSLIRFGVARFPGWRRRHRRPRFHVVLTGDRIGNLHLAEHGREYTVGQVELHRVLFVRHGGRSGWVVSPAKQVRRRTPRPPAQMKYEGPPGDGRCQAPASNAGRAEDRNPGRDAFSVDRKPIAQPPVSEIAARNAPVPVVRKKRKRRKKFKRDPNAPKRPLGAYLLFCQDNRGQVVEANPKASFGDVGRLLGKMWQEAGDDQRMTYQAADAEHRARYEREFNDIAPVARTVDNSENVDMPIATDRTRDAVHMTNERTSLRCTTIHPLAWARCARDRVDQGAMVIMLGGHHALYALLDRAWQQTEHDSKCHRRPWILHRRITVSLGISVIHARNCPSERDPAS</sequence>
<reference evidence="5 6" key="1">
    <citation type="submission" date="2018-03" db="EMBL/GenBank/DDBJ databases">
        <authorList>
            <person name="Fogelqvist J."/>
        </authorList>
    </citation>
    <scope>NUCLEOTIDE SEQUENCE [LARGE SCALE GENOMIC DNA]</scope>
</reference>
<dbReference type="Pfam" id="PF00505">
    <property type="entry name" value="HMG_box"/>
    <property type="match status" value="1"/>
</dbReference>
<dbReference type="GO" id="GO:0003677">
    <property type="term" value="F:DNA binding"/>
    <property type="evidence" value="ECO:0007669"/>
    <property type="project" value="UniProtKB-UniRule"/>
</dbReference>
<keyword evidence="1 2" id="KW-0238">DNA-binding</keyword>